<keyword evidence="4" id="KW-1185">Reference proteome</keyword>
<dbReference type="InterPro" id="IPR055746">
    <property type="entry name" value="DUF7322"/>
</dbReference>
<keyword evidence="1" id="KW-1133">Transmembrane helix</keyword>
<sequence length="86" mass="9369">MDPLLDEDEPTGDLQDPVRKIDSETLLAFMFAVLFAHIGLFATSLGLMLIGFRGRWVVGSAVVVVGALGLVLTVAVYRRYRSKSDA</sequence>
<dbReference type="Proteomes" id="UP000273828">
    <property type="component" value="Unassembled WGS sequence"/>
</dbReference>
<gene>
    <name evidence="3" type="ORF">EA462_01805</name>
</gene>
<protein>
    <recommendedName>
        <fullName evidence="2">DUF7322 domain-containing protein</fullName>
    </recommendedName>
</protein>
<proteinExistence type="predicted"/>
<reference evidence="3 4" key="1">
    <citation type="submission" date="2018-10" db="EMBL/GenBank/DDBJ databases">
        <title>Natrarchaeobius chitinivorans gen. nov., sp. nov., and Natrarchaeobius haloalkaliphilus sp. nov., alkaliphilic, chitin-utilizing haloarchaea from hypersaline alkaline lakes.</title>
        <authorList>
            <person name="Sorokin D.Y."/>
            <person name="Elcheninov A.G."/>
            <person name="Kostrikina N.A."/>
            <person name="Bale N.J."/>
            <person name="Sinninghe Damste J.S."/>
            <person name="Khijniak T.V."/>
            <person name="Kublanov I.V."/>
            <person name="Toshchakov S.V."/>
        </authorList>
    </citation>
    <scope>NUCLEOTIDE SEQUENCE [LARGE SCALE GENOMIC DNA]</scope>
    <source>
        <strain evidence="3 4">AArcht-Sl</strain>
    </source>
</reference>
<keyword evidence="1" id="KW-0472">Membrane</keyword>
<feature type="transmembrane region" description="Helical" evidence="1">
    <location>
        <begin position="26"/>
        <end position="50"/>
    </location>
</feature>
<dbReference type="AlphaFoldDB" id="A0A3N6MAD9"/>
<evidence type="ECO:0000313" key="3">
    <source>
        <dbReference type="EMBL" id="RQG93300.1"/>
    </source>
</evidence>
<keyword evidence="1" id="KW-0812">Transmembrane</keyword>
<feature type="domain" description="DUF7322" evidence="2">
    <location>
        <begin position="20"/>
        <end position="79"/>
    </location>
</feature>
<evidence type="ECO:0000259" key="2">
    <source>
        <dbReference type="Pfam" id="PF24008"/>
    </source>
</evidence>
<dbReference type="OrthoDB" id="170744at2157"/>
<evidence type="ECO:0000256" key="1">
    <source>
        <dbReference type="SAM" id="Phobius"/>
    </source>
</evidence>
<feature type="transmembrane region" description="Helical" evidence="1">
    <location>
        <begin position="56"/>
        <end position="77"/>
    </location>
</feature>
<evidence type="ECO:0000313" key="4">
    <source>
        <dbReference type="Proteomes" id="UP000273828"/>
    </source>
</evidence>
<dbReference type="EMBL" id="REFY01000001">
    <property type="protein sequence ID" value="RQG93300.1"/>
    <property type="molecule type" value="Genomic_DNA"/>
</dbReference>
<organism evidence="3 4">
    <name type="scientific">Natrarchaeobius halalkaliphilus</name>
    <dbReference type="NCBI Taxonomy" id="1679091"/>
    <lineage>
        <taxon>Archaea</taxon>
        <taxon>Methanobacteriati</taxon>
        <taxon>Methanobacteriota</taxon>
        <taxon>Stenosarchaea group</taxon>
        <taxon>Halobacteria</taxon>
        <taxon>Halobacteriales</taxon>
        <taxon>Natrialbaceae</taxon>
        <taxon>Natrarchaeobius</taxon>
    </lineage>
</organism>
<comment type="caution">
    <text evidence="3">The sequence shown here is derived from an EMBL/GenBank/DDBJ whole genome shotgun (WGS) entry which is preliminary data.</text>
</comment>
<name>A0A3N6MAD9_9EURY</name>
<dbReference type="Pfam" id="PF24008">
    <property type="entry name" value="DUF7322"/>
    <property type="match status" value="1"/>
</dbReference>
<accession>A0A3N6MAD9</accession>